<feature type="region of interest" description="Disordered" evidence="1">
    <location>
        <begin position="51"/>
        <end position="95"/>
    </location>
</feature>
<evidence type="ECO:0000313" key="3">
    <source>
        <dbReference type="Proteomes" id="UP000280598"/>
    </source>
</evidence>
<evidence type="ECO:0000313" key="2">
    <source>
        <dbReference type="EMBL" id="RMZ16588.1"/>
    </source>
</evidence>
<dbReference type="EMBL" id="QWIS01000010">
    <property type="protein sequence ID" value="RMZ16588.1"/>
    <property type="molecule type" value="Genomic_DNA"/>
</dbReference>
<organism evidence="2 3">
    <name type="scientific">Hortaea werneckii</name>
    <name type="common">Black yeast</name>
    <name type="synonym">Cladosporium werneckii</name>
    <dbReference type="NCBI Taxonomy" id="91943"/>
    <lineage>
        <taxon>Eukaryota</taxon>
        <taxon>Fungi</taxon>
        <taxon>Dikarya</taxon>
        <taxon>Ascomycota</taxon>
        <taxon>Pezizomycotina</taxon>
        <taxon>Dothideomycetes</taxon>
        <taxon>Dothideomycetidae</taxon>
        <taxon>Mycosphaerellales</taxon>
        <taxon>Teratosphaeriaceae</taxon>
        <taxon>Hortaea</taxon>
    </lineage>
</organism>
<reference evidence="2 3" key="1">
    <citation type="journal article" date="2018" name="BMC Genomics">
        <title>Genomic evidence for intraspecific hybridization in a clonal and extremely halotolerant yeast.</title>
        <authorList>
            <person name="Gostincar C."/>
            <person name="Stajich J.E."/>
            <person name="Zupancic J."/>
            <person name="Zalar P."/>
            <person name="Gunde-Cimerman N."/>
        </authorList>
    </citation>
    <scope>NUCLEOTIDE SEQUENCE [LARGE SCALE GENOMIC DNA]</scope>
    <source>
        <strain evidence="2 3">EXF-562</strain>
    </source>
</reference>
<protein>
    <submittedName>
        <fullName evidence="2">Uncharacterized protein</fullName>
    </submittedName>
</protein>
<feature type="compositionally biased region" description="Basic and acidic residues" evidence="1">
    <location>
        <begin position="62"/>
        <end position="86"/>
    </location>
</feature>
<proteinExistence type="predicted"/>
<gene>
    <name evidence="2" type="ORF">D0860_00973</name>
</gene>
<evidence type="ECO:0000256" key="1">
    <source>
        <dbReference type="SAM" id="MobiDB-lite"/>
    </source>
</evidence>
<name>A0A3M7HTL6_HORWE</name>
<dbReference type="AlphaFoldDB" id="A0A3M7HTL6"/>
<dbReference type="VEuPathDB" id="FungiDB:BTJ68_14323"/>
<accession>A0A3M7HTL6</accession>
<comment type="caution">
    <text evidence="2">The sequence shown here is derived from an EMBL/GenBank/DDBJ whole genome shotgun (WGS) entry which is preliminary data.</text>
</comment>
<sequence length="95" mass="10342">MPSEKPVASANGTDEADLAKAFQELARGEQTASALEDQLTNMEARIEELLARAEEEQQDAASGERQESGPRDGSHETRTDTHEPKCVEMNAATKK</sequence>
<dbReference type="Proteomes" id="UP000280598">
    <property type="component" value="Unassembled WGS sequence"/>
</dbReference>